<sequence>MPIHLRERIFLACFTCLSACSLVSAQVLPPTELIKKGDSLWAIGQLDLAQETFKEAVKADPKSVAAWMKLGGLQLSRQEFKLCIETYQHAIGLDANNTKAWLGLGFAYLHTGKDDLSMAAFNEAIRTDPSTKEKLASVMAKLGSP</sequence>
<feature type="repeat" description="TPR" evidence="3">
    <location>
        <begin position="98"/>
        <end position="131"/>
    </location>
</feature>
<proteinExistence type="predicted"/>
<dbReference type="EMBL" id="AP024238">
    <property type="protein sequence ID" value="BCO27849.1"/>
    <property type="molecule type" value="Genomic_DNA"/>
</dbReference>
<feature type="repeat" description="TPR" evidence="3">
    <location>
        <begin position="64"/>
        <end position="97"/>
    </location>
</feature>
<dbReference type="Pfam" id="PF13432">
    <property type="entry name" value="TPR_16"/>
    <property type="match status" value="1"/>
</dbReference>
<feature type="repeat" description="TPR" evidence="3">
    <location>
        <begin position="30"/>
        <end position="63"/>
    </location>
</feature>
<reference evidence="5 6" key="1">
    <citation type="journal article" date="2021" name="Microbiol. Spectr.">
        <title>A Single Bacterium Capable of Oxidation and Reduction of Iron at Circumneutral pH.</title>
        <authorList>
            <person name="Kato S."/>
            <person name="Ohkuma M."/>
        </authorList>
    </citation>
    <scope>NUCLEOTIDE SEQUENCE [LARGE SCALE GENOMIC DNA]</scope>
    <source>
        <strain evidence="5 6">MIZ03</strain>
    </source>
</reference>
<name>A0ABN6D736_9BURK</name>
<dbReference type="InterPro" id="IPR011990">
    <property type="entry name" value="TPR-like_helical_dom_sf"/>
</dbReference>
<keyword evidence="4" id="KW-0732">Signal</keyword>
<accession>A0ABN6D736</accession>
<dbReference type="SMART" id="SM00028">
    <property type="entry name" value="TPR"/>
    <property type="match status" value="3"/>
</dbReference>
<keyword evidence="2 3" id="KW-0802">TPR repeat</keyword>
<dbReference type="Gene3D" id="1.25.40.10">
    <property type="entry name" value="Tetratricopeptide repeat domain"/>
    <property type="match status" value="1"/>
</dbReference>
<keyword evidence="1" id="KW-0677">Repeat</keyword>
<evidence type="ECO:0008006" key="7">
    <source>
        <dbReference type="Google" id="ProtNLM"/>
    </source>
</evidence>
<gene>
    <name evidence="5" type="ORF">MIZ03_2740</name>
</gene>
<feature type="chain" id="PRO_5047159806" description="Tetratricopeptide repeat protein" evidence="4">
    <location>
        <begin position="26"/>
        <end position="145"/>
    </location>
</feature>
<dbReference type="PANTHER" id="PTHR44858:SF1">
    <property type="entry name" value="UDP-N-ACETYLGLUCOSAMINE--PEPTIDE N-ACETYLGLUCOSAMINYLTRANSFERASE SPINDLY-RELATED"/>
    <property type="match status" value="1"/>
</dbReference>
<evidence type="ECO:0000256" key="2">
    <source>
        <dbReference type="ARBA" id="ARBA00022803"/>
    </source>
</evidence>
<dbReference type="Pfam" id="PF13181">
    <property type="entry name" value="TPR_8"/>
    <property type="match status" value="1"/>
</dbReference>
<dbReference type="InterPro" id="IPR050498">
    <property type="entry name" value="Ycf3"/>
</dbReference>
<dbReference type="Proteomes" id="UP000824366">
    <property type="component" value="Chromosome"/>
</dbReference>
<protein>
    <recommendedName>
        <fullName evidence="7">Tetratricopeptide repeat protein</fullName>
    </recommendedName>
</protein>
<keyword evidence="6" id="KW-1185">Reference proteome</keyword>
<evidence type="ECO:0000313" key="6">
    <source>
        <dbReference type="Proteomes" id="UP000824366"/>
    </source>
</evidence>
<dbReference type="SUPFAM" id="SSF48452">
    <property type="entry name" value="TPR-like"/>
    <property type="match status" value="1"/>
</dbReference>
<dbReference type="PROSITE" id="PS50005">
    <property type="entry name" value="TPR"/>
    <property type="match status" value="3"/>
</dbReference>
<organism evidence="5 6">
    <name type="scientific">Rhodoferax lithotrophicus</name>
    <dbReference type="NCBI Taxonomy" id="2798804"/>
    <lineage>
        <taxon>Bacteria</taxon>
        <taxon>Pseudomonadati</taxon>
        <taxon>Pseudomonadota</taxon>
        <taxon>Betaproteobacteria</taxon>
        <taxon>Burkholderiales</taxon>
        <taxon>Comamonadaceae</taxon>
        <taxon>Rhodoferax</taxon>
    </lineage>
</organism>
<feature type="signal peptide" evidence="4">
    <location>
        <begin position="1"/>
        <end position="25"/>
    </location>
</feature>
<dbReference type="RefSeq" id="WP_223903859.1">
    <property type="nucleotide sequence ID" value="NZ_AP024238.1"/>
</dbReference>
<dbReference type="InterPro" id="IPR019734">
    <property type="entry name" value="TPR_rpt"/>
</dbReference>
<evidence type="ECO:0000256" key="3">
    <source>
        <dbReference type="PROSITE-ProRule" id="PRU00339"/>
    </source>
</evidence>
<dbReference type="PANTHER" id="PTHR44858">
    <property type="entry name" value="TETRATRICOPEPTIDE REPEAT PROTEIN 6"/>
    <property type="match status" value="1"/>
</dbReference>
<evidence type="ECO:0000256" key="4">
    <source>
        <dbReference type="SAM" id="SignalP"/>
    </source>
</evidence>
<evidence type="ECO:0000313" key="5">
    <source>
        <dbReference type="EMBL" id="BCO27849.1"/>
    </source>
</evidence>
<evidence type="ECO:0000256" key="1">
    <source>
        <dbReference type="ARBA" id="ARBA00022737"/>
    </source>
</evidence>